<dbReference type="OMA" id="DQLGHCK"/>
<feature type="region of interest" description="Disordered" evidence="1">
    <location>
        <begin position="532"/>
        <end position="553"/>
    </location>
</feature>
<organism evidence="2">
    <name type="scientific">Culicoides sonorensis</name>
    <name type="common">Biting midge</name>
    <dbReference type="NCBI Taxonomy" id="179676"/>
    <lineage>
        <taxon>Eukaryota</taxon>
        <taxon>Metazoa</taxon>
        <taxon>Ecdysozoa</taxon>
        <taxon>Arthropoda</taxon>
        <taxon>Hexapoda</taxon>
        <taxon>Insecta</taxon>
        <taxon>Pterygota</taxon>
        <taxon>Neoptera</taxon>
        <taxon>Endopterygota</taxon>
        <taxon>Diptera</taxon>
        <taxon>Nematocera</taxon>
        <taxon>Chironomoidea</taxon>
        <taxon>Ceratopogonidae</taxon>
        <taxon>Ceratopogoninae</taxon>
        <taxon>Culicoides</taxon>
        <taxon>Monoculicoides</taxon>
    </lineage>
</organism>
<feature type="compositionally biased region" description="Polar residues" evidence="1">
    <location>
        <begin position="982"/>
        <end position="992"/>
    </location>
</feature>
<feature type="compositionally biased region" description="Basic and acidic residues" evidence="1">
    <location>
        <begin position="295"/>
        <end position="310"/>
    </location>
</feature>
<feature type="compositionally biased region" description="Polar residues" evidence="1">
    <location>
        <begin position="68"/>
        <end position="92"/>
    </location>
</feature>
<feature type="compositionally biased region" description="Low complexity" evidence="1">
    <location>
        <begin position="708"/>
        <end position="748"/>
    </location>
</feature>
<feature type="compositionally biased region" description="Basic and acidic residues" evidence="1">
    <location>
        <begin position="1"/>
        <end position="22"/>
    </location>
</feature>
<feature type="compositionally biased region" description="Pro residues" evidence="1">
    <location>
        <begin position="394"/>
        <end position="409"/>
    </location>
</feature>
<feature type="region of interest" description="Disordered" evidence="1">
    <location>
        <begin position="273"/>
        <end position="332"/>
    </location>
</feature>
<feature type="compositionally biased region" description="Basic and acidic residues" evidence="1">
    <location>
        <begin position="1216"/>
        <end position="1225"/>
    </location>
</feature>
<evidence type="ECO:0000313" key="2">
    <source>
        <dbReference type="EMBL" id="SSX22755.1"/>
    </source>
</evidence>
<feature type="compositionally biased region" description="Basic and acidic residues" evidence="1">
    <location>
        <begin position="828"/>
        <end position="837"/>
    </location>
</feature>
<dbReference type="EMBL" id="UFQT01000281">
    <property type="protein sequence ID" value="SSX22755.1"/>
    <property type="molecule type" value="Genomic_DNA"/>
</dbReference>
<feature type="region of interest" description="Disordered" evidence="1">
    <location>
        <begin position="432"/>
        <end position="492"/>
    </location>
</feature>
<gene>
    <name evidence="2" type="primary">CSON007459</name>
</gene>
<feature type="compositionally biased region" description="Polar residues" evidence="1">
    <location>
        <begin position="539"/>
        <end position="553"/>
    </location>
</feature>
<sequence>MFTFRGSDEVEKSLELLDKVLSEFEEETENSPPTEPESPSQGHQSEDDGYMSMNGRRAKFVPDFQPTDEVQSHPSVTSTTNTAHAAETLSTDQDIKREDEQQNILSTASLSPPSPEEAEKFILNLLPRISPSHSPQKIAATTTTTTTTTQLENSSSGEKLNEDWKIQNISLGAILLSNGDSKASSLVSNTVPEQTTLPKTRPTSLAPPRYASLPSTSPPRHLDQNDSGIGVGDDTNSLGSGRNILGIGISAVHDAVLRGMAKMPETIINEHPVTIYPGRSSPSRRVPPRTLPGSIERHREVCRQNFDKSSDSSTTSPSSSSHNTSPEKQPFYIHQHNNKSSTSIRSEPALITNKFDSTDIHSITFDQYPPKMKNKNFDNDEDRFSEDSLEETSLPPPPPPPVVPPPPSLSAPVTPSKRHSIAWEINLDDSVSLGEPQHNASNKKMRGNRGKLPSGSQSSINSTPGHSSTSNNKKSGGSSDWPDPPDIPICSTEDEANSIYSDSDGLIPDLDQISGKCGGTYVIRKGRKQRQRLDELDSLPSSKYNSNEDNLSNVPSPVFPASINIPNSRHSIDLGATTSSMMMMVPNKQQKQQQQQMHSGNKIPVHSTSHHASLNAARSRLSLDLNSPRTSSVKSNHFFIQFHSKPNNFHSPTTSSSNSSGCYKQILMKSQSNNNIISSPNSRYQEFKTFNSAFDGLQALEKNNNVNNGSSCNNTKNNNITINNNNNNNNNHSGDNNSPSGSTTTTTTSIMINCGGGGGRDISPVSSVTSTTNNSNISSVLLNSTNNGVDMLPLSRSASLPIKAPSLSDDAITPRRDLAPPIEEDEEHSSLEMHDRPPPLQEIENNISALLRGDIPLPRCTSIDLQPSRRTTGFRLGVHKSESAKEMKLQQPSLGPLPPSPPSCSPEPDSDEFPPLPPSPSDNLVHGMHGIRIASRGRINNYHEEPPALPPHVPPHRGPSLHTLKTRSMDAGFSKSHRNGSHHSNQNHQPGTLPSDLPGSINSRRRVIPAGYPRRAAQSPTKDERRLQSSCSLPETPIFGRGCDIPRTPHRRAAPETPVSSISRTAPRPNNNSLNSSVIGIGATALGSGRQRHLNQALVSTEMLRLAGGPARGWYPKQRQNRPSSAENLDKLHVQGSLRAWDTSTGTGTGSRKPLTLPPNLTPPKFFNSKSPRDALRRVTSLLIRKGNTVKEKENKGRDYRENNHHLYHRSPSVGDETRSKDSQKKKGFFRNFWKKSKHYSLDQHQ</sequence>
<feature type="compositionally biased region" description="Low complexity" evidence="1">
    <location>
        <begin position="311"/>
        <end position="324"/>
    </location>
</feature>
<feature type="compositionally biased region" description="Polar residues" evidence="1">
    <location>
        <begin position="454"/>
        <end position="466"/>
    </location>
</feature>
<feature type="region of interest" description="Disordered" evidence="1">
    <location>
        <begin position="365"/>
        <end position="416"/>
    </location>
</feature>
<feature type="compositionally biased region" description="Pro residues" evidence="1">
    <location>
        <begin position="895"/>
        <end position="905"/>
    </location>
</feature>
<feature type="region of interest" description="Disordered" evidence="1">
    <location>
        <begin position="589"/>
        <end position="614"/>
    </location>
</feature>
<feature type="region of interest" description="Disordered" evidence="1">
    <location>
        <begin position="708"/>
        <end position="749"/>
    </location>
</feature>
<feature type="region of interest" description="Disordered" evidence="1">
    <location>
        <begin position="1"/>
        <end position="117"/>
    </location>
</feature>
<feature type="region of interest" description="Disordered" evidence="1">
    <location>
        <begin position="1187"/>
        <end position="1228"/>
    </location>
</feature>
<feature type="compositionally biased region" description="Acidic residues" evidence="1">
    <location>
        <begin position="379"/>
        <end position="390"/>
    </location>
</feature>
<feature type="region of interest" description="Disordered" evidence="1">
    <location>
        <begin position="183"/>
        <end position="235"/>
    </location>
</feature>
<feature type="compositionally biased region" description="Pro residues" evidence="1">
    <location>
        <begin position="947"/>
        <end position="957"/>
    </location>
</feature>
<dbReference type="AlphaFoldDB" id="A0A336LXU0"/>
<accession>A0A336LXU0</accession>
<name>A0A336LXU0_CULSO</name>
<feature type="region of interest" description="Disordered" evidence="1">
    <location>
        <begin position="1140"/>
        <end position="1173"/>
    </location>
</feature>
<feature type="compositionally biased region" description="Basic and acidic residues" evidence="1">
    <location>
        <begin position="879"/>
        <end position="888"/>
    </location>
</feature>
<dbReference type="VEuPathDB" id="VectorBase:CSON007459"/>
<feature type="region of interest" description="Disordered" evidence="1">
    <location>
        <begin position="861"/>
        <end position="926"/>
    </location>
</feature>
<feature type="compositionally biased region" description="Polar residues" evidence="1">
    <location>
        <begin position="102"/>
        <end position="111"/>
    </location>
</feature>
<feature type="region of interest" description="Disordered" evidence="1">
    <location>
        <begin position="821"/>
        <end position="840"/>
    </location>
</feature>
<reference evidence="2" key="1">
    <citation type="submission" date="2018-07" db="EMBL/GenBank/DDBJ databases">
        <authorList>
            <person name="Quirk P.G."/>
            <person name="Krulwich T.A."/>
        </authorList>
    </citation>
    <scope>NUCLEOTIDE SEQUENCE</scope>
</reference>
<feature type="region of interest" description="Disordered" evidence="1">
    <location>
        <begin position="1110"/>
        <end position="1129"/>
    </location>
</feature>
<feature type="region of interest" description="Disordered" evidence="1">
    <location>
        <begin position="130"/>
        <end position="159"/>
    </location>
</feature>
<proteinExistence type="predicted"/>
<feature type="region of interest" description="Disordered" evidence="1">
    <location>
        <begin position="941"/>
        <end position="1075"/>
    </location>
</feature>
<feature type="compositionally biased region" description="Polar residues" evidence="1">
    <location>
        <begin position="183"/>
        <end position="203"/>
    </location>
</feature>
<protein>
    <submittedName>
        <fullName evidence="2">CSON007459 protein</fullName>
    </submittedName>
</protein>
<evidence type="ECO:0000256" key="1">
    <source>
        <dbReference type="SAM" id="MobiDB-lite"/>
    </source>
</evidence>
<feature type="compositionally biased region" description="Basic and acidic residues" evidence="1">
    <location>
        <begin position="1189"/>
        <end position="1205"/>
    </location>
</feature>
<feature type="compositionally biased region" description="Polar residues" evidence="1">
    <location>
        <begin position="1058"/>
        <end position="1075"/>
    </location>
</feature>
<feature type="compositionally biased region" description="Low complexity" evidence="1">
    <location>
        <begin position="467"/>
        <end position="479"/>
    </location>
</feature>